<proteinExistence type="predicted"/>
<sequence>MNSVLIACSTISSEIECLIRESACPYPVLWIPSGLHNSPELLRKRLQEELDHLSNIERVLMAFGYCGNALVGLIPPSFEMIFPRTDDCISLLLGSSLIRKEISQSAGTYFLTKGWLENEKTIWHEYQQSISRYGKERTDRMFRQLLKHYERLGIIETRAYSLEGVLESSQEIGKTLQLRIEVIPGTLDYLKKLLTGPWDDDFIVIRPGTAVTLSHIYGD</sequence>
<dbReference type="Proteomes" id="UP000594014">
    <property type="component" value="Chromosome"/>
</dbReference>
<gene>
    <name evidence="1" type="ORF">FRZ06_02790</name>
</gene>
<name>A0ACD1A7F3_9FIRM</name>
<dbReference type="EMBL" id="CP042469">
    <property type="protein sequence ID" value="QOX62360.1"/>
    <property type="molecule type" value="Genomic_DNA"/>
</dbReference>
<evidence type="ECO:0000313" key="2">
    <source>
        <dbReference type="Proteomes" id="UP000594014"/>
    </source>
</evidence>
<evidence type="ECO:0000313" key="1">
    <source>
        <dbReference type="EMBL" id="QOX62360.1"/>
    </source>
</evidence>
<accession>A0ACD1A7F3</accession>
<organism evidence="1 2">
    <name type="scientific">Anoxybacterium hadale</name>
    <dbReference type="NCBI Taxonomy" id="3408580"/>
    <lineage>
        <taxon>Bacteria</taxon>
        <taxon>Bacillati</taxon>
        <taxon>Bacillota</taxon>
        <taxon>Clostridia</taxon>
        <taxon>Peptostreptococcales</taxon>
        <taxon>Anaerovoracaceae</taxon>
        <taxon>Anoxybacterium</taxon>
    </lineage>
</organism>
<reference evidence="1" key="1">
    <citation type="submission" date="2019-08" db="EMBL/GenBank/DDBJ databases">
        <title>Genome sequence of Clostridiales bacterium MT110.</title>
        <authorList>
            <person name="Cao J."/>
        </authorList>
    </citation>
    <scope>NUCLEOTIDE SEQUENCE</scope>
    <source>
        <strain evidence="1">MT110</strain>
    </source>
</reference>
<protein>
    <submittedName>
        <fullName evidence="1">DUF1638 domain-containing protein</fullName>
    </submittedName>
</protein>
<keyword evidence="2" id="KW-1185">Reference proteome</keyword>